<name>A0AAW0NI01_9GOBI</name>
<sequence length="130" mass="14069">MDSRAPQKPWERRIPGAMATPVNYRSTDFTTALPASPAPGPPALTRMAPPLPPRPVQQSYRPQYSSFTSSYGAPYGSSSFYTPGYSPYATARATATAATGTDDFSLIQRRSHRAALSSRPKKAAEERSSL</sequence>
<evidence type="ECO:0000313" key="3">
    <source>
        <dbReference type="Proteomes" id="UP001460270"/>
    </source>
</evidence>
<accession>A0AAW0NI01</accession>
<proteinExistence type="predicted"/>
<feature type="compositionally biased region" description="Basic and acidic residues" evidence="1">
    <location>
        <begin position="1"/>
        <end position="14"/>
    </location>
</feature>
<feature type="region of interest" description="Disordered" evidence="1">
    <location>
        <begin position="1"/>
        <end position="61"/>
    </location>
</feature>
<keyword evidence="3" id="KW-1185">Reference proteome</keyword>
<reference evidence="3" key="1">
    <citation type="submission" date="2024-04" db="EMBL/GenBank/DDBJ databases">
        <title>Salinicola lusitanus LLJ914,a marine bacterium isolated from the Okinawa Trough.</title>
        <authorList>
            <person name="Li J."/>
        </authorList>
    </citation>
    <scope>NUCLEOTIDE SEQUENCE [LARGE SCALE GENOMIC DNA]</scope>
</reference>
<comment type="caution">
    <text evidence="2">The sequence shown here is derived from an EMBL/GenBank/DDBJ whole genome shotgun (WGS) entry which is preliminary data.</text>
</comment>
<evidence type="ECO:0000313" key="2">
    <source>
        <dbReference type="EMBL" id="KAK7901281.1"/>
    </source>
</evidence>
<gene>
    <name evidence="2" type="ORF">WMY93_018050</name>
</gene>
<dbReference type="AlphaFoldDB" id="A0AAW0NI01"/>
<protein>
    <submittedName>
        <fullName evidence="2">Uncharacterized protein</fullName>
    </submittedName>
</protein>
<evidence type="ECO:0000256" key="1">
    <source>
        <dbReference type="SAM" id="MobiDB-lite"/>
    </source>
</evidence>
<feature type="region of interest" description="Disordered" evidence="1">
    <location>
        <begin position="96"/>
        <end position="130"/>
    </location>
</feature>
<dbReference type="EMBL" id="JBBPFD010000013">
    <property type="protein sequence ID" value="KAK7901281.1"/>
    <property type="molecule type" value="Genomic_DNA"/>
</dbReference>
<dbReference type="Proteomes" id="UP001460270">
    <property type="component" value="Unassembled WGS sequence"/>
</dbReference>
<organism evidence="2 3">
    <name type="scientific">Mugilogobius chulae</name>
    <name type="common">yellowstripe goby</name>
    <dbReference type="NCBI Taxonomy" id="88201"/>
    <lineage>
        <taxon>Eukaryota</taxon>
        <taxon>Metazoa</taxon>
        <taxon>Chordata</taxon>
        <taxon>Craniata</taxon>
        <taxon>Vertebrata</taxon>
        <taxon>Euteleostomi</taxon>
        <taxon>Actinopterygii</taxon>
        <taxon>Neopterygii</taxon>
        <taxon>Teleostei</taxon>
        <taxon>Neoteleostei</taxon>
        <taxon>Acanthomorphata</taxon>
        <taxon>Gobiaria</taxon>
        <taxon>Gobiiformes</taxon>
        <taxon>Gobioidei</taxon>
        <taxon>Gobiidae</taxon>
        <taxon>Gobionellinae</taxon>
        <taxon>Mugilogobius</taxon>
    </lineage>
</organism>